<proteinExistence type="predicted"/>
<evidence type="ECO:0000313" key="2">
    <source>
        <dbReference type="Proteomes" id="UP000887013"/>
    </source>
</evidence>
<evidence type="ECO:0000313" key="1">
    <source>
        <dbReference type="EMBL" id="GFS71455.1"/>
    </source>
</evidence>
<reference evidence="1" key="1">
    <citation type="submission" date="2020-08" db="EMBL/GenBank/DDBJ databases">
        <title>Multicomponent nature underlies the extraordinary mechanical properties of spider dragline silk.</title>
        <authorList>
            <person name="Kono N."/>
            <person name="Nakamura H."/>
            <person name="Mori M."/>
            <person name="Yoshida Y."/>
            <person name="Ohtoshi R."/>
            <person name="Malay A.D."/>
            <person name="Moran D.A.P."/>
            <person name="Tomita M."/>
            <person name="Numata K."/>
            <person name="Arakawa K."/>
        </authorList>
    </citation>
    <scope>NUCLEOTIDE SEQUENCE</scope>
</reference>
<sequence length="95" mass="11051">MGCTRHPESTMTSIVTPGNKELSRRIIAEKVNCSQETGTQNWNNILFSDESMSCVSYDIRVWHCKQEASPTDYLKRSVKLNTFVSNWRYMRTENL</sequence>
<protein>
    <submittedName>
        <fullName evidence="1">Uncharacterized protein</fullName>
    </submittedName>
</protein>
<accession>A0A8X6MPR0</accession>
<keyword evidence="2" id="KW-1185">Reference proteome</keyword>
<organism evidence="1 2">
    <name type="scientific">Nephila pilipes</name>
    <name type="common">Giant wood spider</name>
    <name type="synonym">Nephila maculata</name>
    <dbReference type="NCBI Taxonomy" id="299642"/>
    <lineage>
        <taxon>Eukaryota</taxon>
        <taxon>Metazoa</taxon>
        <taxon>Ecdysozoa</taxon>
        <taxon>Arthropoda</taxon>
        <taxon>Chelicerata</taxon>
        <taxon>Arachnida</taxon>
        <taxon>Araneae</taxon>
        <taxon>Araneomorphae</taxon>
        <taxon>Entelegynae</taxon>
        <taxon>Araneoidea</taxon>
        <taxon>Nephilidae</taxon>
        <taxon>Nephila</taxon>
    </lineage>
</organism>
<gene>
    <name evidence="1" type="ORF">NPIL_458911</name>
</gene>
<dbReference type="EMBL" id="BMAW01049620">
    <property type="protein sequence ID" value="GFS71455.1"/>
    <property type="molecule type" value="Genomic_DNA"/>
</dbReference>
<comment type="caution">
    <text evidence="1">The sequence shown here is derived from an EMBL/GenBank/DDBJ whole genome shotgun (WGS) entry which is preliminary data.</text>
</comment>
<dbReference type="Proteomes" id="UP000887013">
    <property type="component" value="Unassembled WGS sequence"/>
</dbReference>
<dbReference type="AlphaFoldDB" id="A0A8X6MPR0"/>
<name>A0A8X6MPR0_NEPPI</name>